<comment type="subcellular location">
    <subcellularLocation>
        <location evidence="1">Cell membrane</location>
        <topology evidence="1">Multi-pass membrane protein</topology>
    </subcellularLocation>
</comment>
<dbReference type="GO" id="GO:0007165">
    <property type="term" value="P:signal transduction"/>
    <property type="evidence" value="ECO:0007669"/>
    <property type="project" value="UniProtKB-KW"/>
</dbReference>
<keyword evidence="6 10" id="KW-1133">Transmembrane helix</keyword>
<dbReference type="EMBL" id="KQ978881">
    <property type="protein sequence ID" value="KYN27717.1"/>
    <property type="molecule type" value="Genomic_DNA"/>
</dbReference>
<protein>
    <submittedName>
        <fullName evidence="11">Putative odorant receptor 42b</fullName>
    </submittedName>
</protein>
<evidence type="ECO:0000256" key="4">
    <source>
        <dbReference type="ARBA" id="ARBA00022692"/>
    </source>
</evidence>
<keyword evidence="7 10" id="KW-0472">Membrane</keyword>
<sequence length="649" mass="75526">MGTRRSYYYDINKKYLMLIGQWPYQKPKEKLFYFTFIITLAFSSIVPQIKDLTDHLFVDWDILETKEEHDIMRKYAEKGRWYALIYGSFVYMSITTFATTTLVPRVLDVVFPLNTSRSVMLPYPAYYFVDENQYFNYIFLHMLLTSNVCMTGLIAHDSMFFVYVEHICGLFAVVGFVQFLESTFTISLAVQLLLVTIGLSITLVQVAQFFHCDGNARCIKLTIPMFMLMVTLLAKLYTFQFNRSKIKSLTDQLCDDWKKLNSAEEYEIMKKYATNARLITVVYLNRKIYNRKIAISIHAHWRAIRFAKILEDIFCTAFAVQMLIVTVTLTITLLQVRIYLFVIAIQLGICILRAMLFVLLHILMCVNIFILISLMPTLLNIVLPLNESRLITMPYDAYYFVDEEKYYFYIICHMTAGLTIALLALLAHDCALFIYIEHVCSLFAVVGFAEILEDLFCTAFAVHMLIYVVTLSITLLQIKSLTDHLYDDWEKLNNAEEYEIMKKYATNAKLITLAYILQNLFPLDRFAEILEDMFCTALAIQMLIVVITLSITLLQVVLHYGDIKETLKYLAFIVAQVIHTFCYSLQGQRLINHSIQLRDKVYNSSWYEIPAESRKLLLFVMRRSMEPCFLSAGKIFIFSLKSFTTVNII</sequence>
<keyword evidence="3" id="KW-0716">Sensory transduction</keyword>
<evidence type="ECO:0000313" key="11">
    <source>
        <dbReference type="EMBL" id="KYN27717.1"/>
    </source>
</evidence>
<evidence type="ECO:0000256" key="9">
    <source>
        <dbReference type="ARBA" id="ARBA00023224"/>
    </source>
</evidence>
<feature type="transmembrane region" description="Helical" evidence="10">
    <location>
        <begin position="338"/>
        <end position="359"/>
    </location>
</feature>
<organism evidence="11 12">
    <name type="scientific">Trachymyrmex cornetzi</name>
    <dbReference type="NCBI Taxonomy" id="471704"/>
    <lineage>
        <taxon>Eukaryota</taxon>
        <taxon>Metazoa</taxon>
        <taxon>Ecdysozoa</taxon>
        <taxon>Arthropoda</taxon>
        <taxon>Hexapoda</taxon>
        <taxon>Insecta</taxon>
        <taxon>Pterygota</taxon>
        <taxon>Neoptera</taxon>
        <taxon>Endopterygota</taxon>
        <taxon>Hymenoptera</taxon>
        <taxon>Apocrita</taxon>
        <taxon>Aculeata</taxon>
        <taxon>Formicoidea</taxon>
        <taxon>Formicidae</taxon>
        <taxon>Myrmicinae</taxon>
        <taxon>Trachymyrmex</taxon>
    </lineage>
</organism>
<feature type="transmembrane region" description="Helical" evidence="10">
    <location>
        <begin position="406"/>
        <end position="425"/>
    </location>
</feature>
<dbReference type="STRING" id="471704.A0A195EIJ4"/>
<evidence type="ECO:0000256" key="6">
    <source>
        <dbReference type="ARBA" id="ARBA00022989"/>
    </source>
</evidence>
<dbReference type="Proteomes" id="UP000078492">
    <property type="component" value="Unassembled WGS sequence"/>
</dbReference>
<feature type="transmembrane region" description="Helical" evidence="10">
    <location>
        <begin position="192"/>
        <end position="210"/>
    </location>
</feature>
<dbReference type="GO" id="GO:0004984">
    <property type="term" value="F:olfactory receptor activity"/>
    <property type="evidence" value="ECO:0007669"/>
    <property type="project" value="InterPro"/>
</dbReference>
<evidence type="ECO:0000313" key="12">
    <source>
        <dbReference type="Proteomes" id="UP000078492"/>
    </source>
</evidence>
<dbReference type="InterPro" id="IPR004117">
    <property type="entry name" value="7tm6_olfct_rcpt"/>
</dbReference>
<evidence type="ECO:0000256" key="7">
    <source>
        <dbReference type="ARBA" id="ARBA00023136"/>
    </source>
</evidence>
<keyword evidence="4 10" id="KW-0812">Transmembrane</keyword>
<keyword evidence="5" id="KW-0552">Olfaction</keyword>
<feature type="transmembrane region" description="Helical" evidence="10">
    <location>
        <begin position="313"/>
        <end position="332"/>
    </location>
</feature>
<feature type="transmembrane region" description="Helical" evidence="10">
    <location>
        <begin position="89"/>
        <end position="113"/>
    </location>
</feature>
<gene>
    <name evidence="11" type="ORF">ALC57_02781</name>
</gene>
<reference evidence="11 12" key="1">
    <citation type="submission" date="2015-09" db="EMBL/GenBank/DDBJ databases">
        <title>Trachymyrmex cornetzi WGS genome.</title>
        <authorList>
            <person name="Nygaard S."/>
            <person name="Hu H."/>
            <person name="Boomsma J."/>
            <person name="Zhang G."/>
        </authorList>
    </citation>
    <scope>NUCLEOTIDE SEQUENCE [LARGE SCALE GENOMIC DNA]</scope>
    <source>
        <strain evidence="11">Tcor2-1</strain>
        <tissue evidence="11">Whole body</tissue>
    </source>
</reference>
<feature type="transmembrane region" description="Helical" evidence="10">
    <location>
        <begin position="458"/>
        <end position="476"/>
    </location>
</feature>
<accession>A0A195EIJ4</accession>
<keyword evidence="2" id="KW-1003">Cell membrane</keyword>
<feature type="transmembrane region" description="Helical" evidence="10">
    <location>
        <begin position="222"/>
        <end position="239"/>
    </location>
</feature>
<feature type="transmembrane region" description="Helical" evidence="10">
    <location>
        <begin position="432"/>
        <end position="452"/>
    </location>
</feature>
<feature type="transmembrane region" description="Helical" evidence="10">
    <location>
        <begin position="134"/>
        <end position="154"/>
    </location>
</feature>
<dbReference type="AlphaFoldDB" id="A0A195EIJ4"/>
<dbReference type="GO" id="GO:0005886">
    <property type="term" value="C:plasma membrane"/>
    <property type="evidence" value="ECO:0007669"/>
    <property type="project" value="UniProtKB-SubCell"/>
</dbReference>
<evidence type="ECO:0000256" key="5">
    <source>
        <dbReference type="ARBA" id="ARBA00022725"/>
    </source>
</evidence>
<evidence type="ECO:0000256" key="3">
    <source>
        <dbReference type="ARBA" id="ARBA00022606"/>
    </source>
</evidence>
<name>A0A195EIJ4_9HYME</name>
<evidence type="ECO:0000256" key="10">
    <source>
        <dbReference type="SAM" id="Phobius"/>
    </source>
</evidence>
<evidence type="ECO:0000256" key="8">
    <source>
        <dbReference type="ARBA" id="ARBA00023170"/>
    </source>
</evidence>
<feature type="transmembrane region" description="Helical" evidence="10">
    <location>
        <begin position="534"/>
        <end position="560"/>
    </location>
</feature>
<keyword evidence="12" id="KW-1185">Reference proteome</keyword>
<dbReference type="PANTHER" id="PTHR21137">
    <property type="entry name" value="ODORANT RECEPTOR"/>
    <property type="match status" value="1"/>
</dbReference>
<feature type="transmembrane region" description="Helical" evidence="10">
    <location>
        <begin position="160"/>
        <end position="180"/>
    </location>
</feature>
<dbReference type="Pfam" id="PF02949">
    <property type="entry name" value="7tm_6"/>
    <property type="match status" value="1"/>
</dbReference>
<keyword evidence="9" id="KW-0807">Transducer</keyword>
<feature type="transmembrane region" description="Helical" evidence="10">
    <location>
        <begin position="366"/>
        <end position="386"/>
    </location>
</feature>
<evidence type="ECO:0000256" key="2">
    <source>
        <dbReference type="ARBA" id="ARBA00022475"/>
    </source>
</evidence>
<evidence type="ECO:0000256" key="1">
    <source>
        <dbReference type="ARBA" id="ARBA00004651"/>
    </source>
</evidence>
<dbReference type="PANTHER" id="PTHR21137:SF35">
    <property type="entry name" value="ODORANT RECEPTOR 19A-RELATED"/>
    <property type="match status" value="1"/>
</dbReference>
<keyword evidence="8 11" id="KW-0675">Receptor</keyword>
<dbReference type="GO" id="GO:0005549">
    <property type="term" value="F:odorant binding"/>
    <property type="evidence" value="ECO:0007669"/>
    <property type="project" value="InterPro"/>
</dbReference>
<proteinExistence type="predicted"/>